<feature type="transmembrane region" description="Helical" evidence="1">
    <location>
        <begin position="126"/>
        <end position="147"/>
    </location>
</feature>
<dbReference type="PANTHER" id="PTHR30188:SF3">
    <property type="entry name" value="ABC TRANSPORTER PERMEASE"/>
    <property type="match status" value="1"/>
</dbReference>
<keyword evidence="1" id="KW-0812">Transmembrane</keyword>
<dbReference type="Pfam" id="PF02405">
    <property type="entry name" value="MlaE"/>
    <property type="match status" value="1"/>
</dbReference>
<dbReference type="PANTHER" id="PTHR30188">
    <property type="entry name" value="ABC TRANSPORTER PERMEASE PROTEIN-RELATED"/>
    <property type="match status" value="1"/>
</dbReference>
<evidence type="ECO:0000256" key="1">
    <source>
        <dbReference type="RuleBase" id="RU362044"/>
    </source>
</evidence>
<feature type="transmembrane region" description="Helical" evidence="1">
    <location>
        <begin position="216"/>
        <end position="240"/>
    </location>
</feature>
<keyword evidence="3" id="KW-1185">Reference proteome</keyword>
<comment type="similarity">
    <text evidence="1">Belongs to the MlaE permease family.</text>
</comment>
<dbReference type="NCBIfam" id="TIGR00056">
    <property type="entry name" value="MlaE family lipid ABC transporter permease subunit"/>
    <property type="match status" value="1"/>
</dbReference>
<reference evidence="2 3" key="1">
    <citation type="submission" date="2020-08" db="EMBL/GenBank/DDBJ databases">
        <title>Complete genome and description of Campylobacter massiliensis Marseille-Q3452 sp. nov.</title>
        <authorList>
            <person name="Antezack A."/>
        </authorList>
    </citation>
    <scope>NUCLEOTIDE SEQUENCE [LARGE SCALE GENOMIC DNA]</scope>
    <source>
        <strain evidence="2 3">Marseille-Q3452</strain>
    </source>
</reference>
<gene>
    <name evidence="2" type="ORF">H7R39_08665</name>
</gene>
<dbReference type="RefSeq" id="WP_185898852.1">
    <property type="nucleotide sequence ID" value="NZ_JACLZK010000002.1"/>
</dbReference>
<sequence>MPLFLKFESEFYKCEQSGGKLTINLKNDWNYKLPAQIWTQTAALIGSKKFNKIVLNFKDVKELDYAAALFFKNTFLNARKEYELVNLNPYAQKIFDSINSEINPKIKQIIDAKPNENPFSQIGKNLTAFFAGFCAFLNFMGEFLVKFSKIFMLKNIRVKEILAYFEDAGIKSVFIVCLTSFLIGIVLAYQGSNLLESFGATIIIVEMMGLLTLREIAPLIAAIIVAGRLASSFTAQIGVMKITEEIDAMKTMGFDPFKFLVLPRVIALIVAMPLIVFLADVAGIFGEMVVMENYLNISFDSYLARFGQEVEIKHLYVGLFKAPFFGVVIAFIGCMRGFQISGNTQSVGTYTTVSVVNAIFGVIMVDALFSIIFTQLGI</sequence>
<name>A0A842JD44_9BACT</name>
<comment type="caution">
    <text evidence="2">The sequence shown here is derived from an EMBL/GenBank/DDBJ whole genome shotgun (WGS) entry which is preliminary data.</text>
</comment>
<dbReference type="SUPFAM" id="SSF52091">
    <property type="entry name" value="SpoIIaa-like"/>
    <property type="match status" value="1"/>
</dbReference>
<feature type="transmembrane region" description="Helical" evidence="1">
    <location>
        <begin position="315"/>
        <end position="335"/>
    </location>
</feature>
<protein>
    <submittedName>
        <fullName evidence="2">ABC transporter permease</fullName>
    </submittedName>
</protein>
<organism evidence="2 3">
    <name type="scientific">Campylobacter massiliensis</name>
    <dbReference type="NCBI Taxonomy" id="2762557"/>
    <lineage>
        <taxon>Bacteria</taxon>
        <taxon>Pseudomonadati</taxon>
        <taxon>Campylobacterota</taxon>
        <taxon>Epsilonproteobacteria</taxon>
        <taxon>Campylobacterales</taxon>
        <taxon>Campylobacteraceae</taxon>
        <taxon>Campylobacter</taxon>
    </lineage>
</organism>
<dbReference type="GO" id="GO:0005548">
    <property type="term" value="F:phospholipid transporter activity"/>
    <property type="evidence" value="ECO:0007669"/>
    <property type="project" value="TreeGrafter"/>
</dbReference>
<dbReference type="InterPro" id="IPR030802">
    <property type="entry name" value="Permease_MalE"/>
</dbReference>
<dbReference type="GO" id="GO:0043190">
    <property type="term" value="C:ATP-binding cassette (ABC) transporter complex"/>
    <property type="evidence" value="ECO:0007669"/>
    <property type="project" value="InterPro"/>
</dbReference>
<feature type="transmembrane region" description="Helical" evidence="1">
    <location>
        <begin position="347"/>
        <end position="373"/>
    </location>
</feature>
<keyword evidence="1" id="KW-1133">Transmembrane helix</keyword>
<dbReference type="InterPro" id="IPR036513">
    <property type="entry name" value="STAS_dom_sf"/>
</dbReference>
<evidence type="ECO:0000313" key="3">
    <source>
        <dbReference type="Proteomes" id="UP000552683"/>
    </source>
</evidence>
<dbReference type="AlphaFoldDB" id="A0A842JD44"/>
<dbReference type="EMBL" id="JACLZK010000002">
    <property type="protein sequence ID" value="MBC2883323.1"/>
    <property type="molecule type" value="Genomic_DNA"/>
</dbReference>
<accession>A0A842JD44</accession>
<feature type="transmembrane region" description="Helical" evidence="1">
    <location>
        <begin position="261"/>
        <end position="285"/>
    </location>
</feature>
<proteinExistence type="inferred from homology"/>
<keyword evidence="1" id="KW-0472">Membrane</keyword>
<dbReference type="InterPro" id="IPR003453">
    <property type="entry name" value="ABC_MlaE_roteobac"/>
</dbReference>
<dbReference type="Proteomes" id="UP000552683">
    <property type="component" value="Unassembled WGS sequence"/>
</dbReference>
<feature type="transmembrane region" description="Helical" evidence="1">
    <location>
        <begin position="168"/>
        <end position="189"/>
    </location>
</feature>
<evidence type="ECO:0000313" key="2">
    <source>
        <dbReference type="EMBL" id="MBC2883323.1"/>
    </source>
</evidence>